<evidence type="ECO:0000259" key="5">
    <source>
        <dbReference type="PROSITE" id="PS50857"/>
    </source>
</evidence>
<evidence type="ECO:0000313" key="6">
    <source>
        <dbReference type="EMBL" id="ENH95697.1"/>
    </source>
</evidence>
<dbReference type="AlphaFoldDB" id="N4WHP0"/>
<keyword evidence="3" id="KW-1003">Cell membrane</keyword>
<dbReference type="SUPFAM" id="SSF49503">
    <property type="entry name" value="Cupredoxins"/>
    <property type="match status" value="1"/>
</dbReference>
<comment type="similarity">
    <text evidence="2">Belongs to the cytochrome c oxidase subunit 2 family.</text>
</comment>
<dbReference type="PANTHER" id="PTHR22888">
    <property type="entry name" value="CYTOCHROME C OXIDASE, SUBUNIT II"/>
    <property type="match status" value="1"/>
</dbReference>
<dbReference type="InterPro" id="IPR002429">
    <property type="entry name" value="CcO_II-like_C"/>
</dbReference>
<dbReference type="eggNOG" id="COG1622">
    <property type="taxonomic scope" value="Bacteria"/>
</dbReference>
<evidence type="ECO:0000256" key="2">
    <source>
        <dbReference type="ARBA" id="ARBA00007866"/>
    </source>
</evidence>
<feature type="domain" description="Cytochrome oxidase subunit II copper A binding" evidence="5">
    <location>
        <begin position="22"/>
        <end position="134"/>
    </location>
</feature>
<dbReference type="Proteomes" id="UP000012283">
    <property type="component" value="Unassembled WGS sequence"/>
</dbReference>
<dbReference type="GO" id="GO:0005507">
    <property type="term" value="F:copper ion binding"/>
    <property type="evidence" value="ECO:0007669"/>
    <property type="project" value="InterPro"/>
</dbReference>
<keyword evidence="7" id="KW-1185">Reference proteome</keyword>
<evidence type="ECO:0000256" key="4">
    <source>
        <dbReference type="ARBA" id="ARBA00023136"/>
    </source>
</evidence>
<dbReference type="EMBL" id="APML01000080">
    <property type="protein sequence ID" value="ENH95697.1"/>
    <property type="molecule type" value="Genomic_DNA"/>
</dbReference>
<gene>
    <name evidence="6" type="ORF">J416_14612</name>
</gene>
<dbReference type="InterPro" id="IPR045187">
    <property type="entry name" value="CcO_II"/>
</dbReference>
<dbReference type="GO" id="GO:0042773">
    <property type="term" value="P:ATP synthesis coupled electron transport"/>
    <property type="evidence" value="ECO:0007669"/>
    <property type="project" value="TreeGrafter"/>
</dbReference>
<organism evidence="6 7">
    <name type="scientific">Gracilibacillus halophilus YIM-C55.5</name>
    <dbReference type="NCBI Taxonomy" id="1308866"/>
    <lineage>
        <taxon>Bacteria</taxon>
        <taxon>Bacillati</taxon>
        <taxon>Bacillota</taxon>
        <taxon>Bacilli</taxon>
        <taxon>Bacillales</taxon>
        <taxon>Bacillaceae</taxon>
        <taxon>Gracilibacillus</taxon>
    </lineage>
</organism>
<evidence type="ECO:0000313" key="7">
    <source>
        <dbReference type="Proteomes" id="UP000012283"/>
    </source>
</evidence>
<comment type="subcellular location">
    <subcellularLocation>
        <location evidence="1">Cell membrane</location>
        <topology evidence="1">Multi-pass membrane protein</topology>
    </subcellularLocation>
</comment>
<evidence type="ECO:0000256" key="3">
    <source>
        <dbReference type="ARBA" id="ARBA00022475"/>
    </source>
</evidence>
<proteinExistence type="inferred from homology"/>
<sequence length="201" mass="23158">MMIPTVQTINEVEDIPQGYKEDEPLVIHVTSADWKWIFSYPEQNIETVNYLNIPADHPVKLKMTSAGTMQSFWVPELAGQKYTMANMQTKLNLVADHPGSFYGRNTNFNGRGYAHMDFEVQAQTQDDFNQWVQDVKNTANELTEDKYAELLKPSVIGRETYNGTHLQWINHAEEGSGEYIHPELYELSHEVENEEEETSNN</sequence>
<dbReference type="GO" id="GO:0004129">
    <property type="term" value="F:cytochrome-c oxidase activity"/>
    <property type="evidence" value="ECO:0007669"/>
    <property type="project" value="InterPro"/>
</dbReference>
<dbReference type="Pfam" id="PF00116">
    <property type="entry name" value="COX2"/>
    <property type="match status" value="1"/>
</dbReference>
<dbReference type="InterPro" id="IPR008972">
    <property type="entry name" value="Cupredoxin"/>
</dbReference>
<accession>N4WHP0</accession>
<dbReference type="PROSITE" id="PS50857">
    <property type="entry name" value="COX2_CUA"/>
    <property type="match status" value="1"/>
</dbReference>
<dbReference type="STRING" id="1308866.J416_14612"/>
<dbReference type="CDD" id="cd04212">
    <property type="entry name" value="CuRO_UO_II"/>
    <property type="match status" value="1"/>
</dbReference>
<name>N4WHP0_9BACI</name>
<dbReference type="InterPro" id="IPR034227">
    <property type="entry name" value="CuRO_UO_II"/>
</dbReference>
<dbReference type="Gene3D" id="2.60.40.420">
    <property type="entry name" value="Cupredoxins - blue copper proteins"/>
    <property type="match status" value="1"/>
</dbReference>
<dbReference type="PANTHER" id="PTHR22888:SF18">
    <property type="entry name" value="CYTOCHROME BO(3) UBIQUINOL OXIDASE SUBUNIT 2"/>
    <property type="match status" value="1"/>
</dbReference>
<reference evidence="6 7" key="1">
    <citation type="submission" date="2013-03" db="EMBL/GenBank/DDBJ databases">
        <title>Draft genome sequence of Gracibacillus halophilus YIM-C55.5, a moderately halophilic and thermophilic organism from the Xiaochaidamu salt lake.</title>
        <authorList>
            <person name="Sugumar T."/>
            <person name="Polireddy D.R."/>
            <person name="Antony A."/>
            <person name="Madhava Y.R."/>
            <person name="Sivakumar N."/>
        </authorList>
    </citation>
    <scope>NUCLEOTIDE SEQUENCE [LARGE SCALE GENOMIC DNA]</scope>
    <source>
        <strain evidence="6 7">YIM-C55.5</strain>
    </source>
</reference>
<evidence type="ECO:0000256" key="1">
    <source>
        <dbReference type="ARBA" id="ARBA00004651"/>
    </source>
</evidence>
<dbReference type="GO" id="GO:0005886">
    <property type="term" value="C:plasma membrane"/>
    <property type="evidence" value="ECO:0007669"/>
    <property type="project" value="UniProtKB-SubCell"/>
</dbReference>
<comment type="caution">
    <text evidence="6">The sequence shown here is derived from an EMBL/GenBank/DDBJ whole genome shotgun (WGS) entry which is preliminary data.</text>
</comment>
<dbReference type="PATRIC" id="fig|1308866.3.peg.2942"/>
<protein>
    <submittedName>
        <fullName evidence="6">Cytochrome aa3 quinol oxidase subunit II</fullName>
    </submittedName>
</protein>
<keyword evidence="4" id="KW-0472">Membrane</keyword>